<keyword evidence="12" id="KW-1185">Reference proteome</keyword>
<organism evidence="11 12">
    <name type="scientific">Haloarcula argentinensis</name>
    <dbReference type="NCBI Taxonomy" id="43776"/>
    <lineage>
        <taxon>Archaea</taxon>
        <taxon>Methanobacteriati</taxon>
        <taxon>Methanobacteriota</taxon>
        <taxon>Stenosarchaea group</taxon>
        <taxon>Halobacteria</taxon>
        <taxon>Halobacteriales</taxon>
        <taxon>Haloarculaceae</taxon>
        <taxon>Haloarcula</taxon>
    </lineage>
</organism>
<dbReference type="SUPFAM" id="SSF52540">
    <property type="entry name" value="P-loop containing nucleoside triphosphate hydrolases"/>
    <property type="match status" value="1"/>
</dbReference>
<dbReference type="CDD" id="cd03214">
    <property type="entry name" value="ABC_Iron-Siderophores_B12_Hemin"/>
    <property type="match status" value="1"/>
</dbReference>
<evidence type="ECO:0000259" key="10">
    <source>
        <dbReference type="PROSITE" id="PS50893"/>
    </source>
</evidence>
<evidence type="ECO:0000256" key="5">
    <source>
        <dbReference type="ARBA" id="ARBA00022840"/>
    </source>
</evidence>
<dbReference type="PANTHER" id="PTHR42771:SF2">
    <property type="entry name" value="IRON(3+)-HYDROXAMATE IMPORT ATP-BINDING PROTEIN FHUC"/>
    <property type="match status" value="1"/>
</dbReference>
<feature type="compositionally biased region" description="Polar residues" evidence="9">
    <location>
        <begin position="1"/>
        <end position="10"/>
    </location>
</feature>
<dbReference type="InterPro" id="IPR003439">
    <property type="entry name" value="ABC_transporter-like_ATP-bd"/>
</dbReference>
<comment type="subcellular location">
    <subcellularLocation>
        <location evidence="1">Cell membrane</location>
        <topology evidence="1">Peripheral membrane protein</topology>
    </subcellularLocation>
</comment>
<dbReference type="EMBL" id="JAMQCP010000003">
    <property type="protein sequence ID" value="MDS0255437.1"/>
    <property type="molecule type" value="Genomic_DNA"/>
</dbReference>
<feature type="region of interest" description="Disordered" evidence="9">
    <location>
        <begin position="272"/>
        <end position="310"/>
    </location>
</feature>
<protein>
    <submittedName>
        <fullName evidence="11">ABC transporter ATP-binding protein</fullName>
    </submittedName>
</protein>
<sequence>MSQNNTNSDGIATANDIAAGSQSGRRDRPLVGDDVVLSYSGTDDPVIDGESIAAEPGAVTALVGPNGSGKSTLLKGLANQLEPDAGSVLLDGQDIQTLETKAIARKLGLLSQESTSPNSISVEDLVYHGRYPHRGFFDSVTEEDEAAVERAIDLAGCGHLREREVGSLSGGQKQLAWIAMVLAQDTDVLLLDEPTTFLDLHHQLEVMEIIETLRDESEITIVVVLHDIEQAARLADRMVALNDGEIQARGPPEAVVTEQLLADVFEIEAEVSATPHGPRVNPIRARHDGDEHTTGDDTAEPDRAEEVVAE</sequence>
<keyword evidence="8" id="KW-0472">Membrane</keyword>
<evidence type="ECO:0000313" key="12">
    <source>
        <dbReference type="Proteomes" id="UP001248536"/>
    </source>
</evidence>
<feature type="domain" description="ABC transporter" evidence="10">
    <location>
        <begin position="30"/>
        <end position="268"/>
    </location>
</feature>
<keyword evidence="5 11" id="KW-0067">ATP-binding</keyword>
<dbReference type="PANTHER" id="PTHR42771">
    <property type="entry name" value="IRON(3+)-HYDROXAMATE IMPORT ATP-BINDING PROTEIN FHUC"/>
    <property type="match status" value="1"/>
</dbReference>
<keyword evidence="7" id="KW-0406">Ion transport</keyword>
<dbReference type="InterPro" id="IPR003593">
    <property type="entry name" value="AAA+_ATPase"/>
</dbReference>
<feature type="compositionally biased region" description="Basic and acidic residues" evidence="9">
    <location>
        <begin position="285"/>
        <end position="310"/>
    </location>
</feature>
<comment type="caution">
    <text evidence="11">The sequence shown here is derived from an EMBL/GenBank/DDBJ whole genome shotgun (WGS) entry which is preliminary data.</text>
</comment>
<dbReference type="GO" id="GO:0005524">
    <property type="term" value="F:ATP binding"/>
    <property type="evidence" value="ECO:0007669"/>
    <property type="project" value="UniProtKB-KW"/>
</dbReference>
<evidence type="ECO:0000313" key="11">
    <source>
        <dbReference type="EMBL" id="MDS0255437.1"/>
    </source>
</evidence>
<name>A0ABU2F4E0_HALAR</name>
<evidence type="ECO:0000256" key="9">
    <source>
        <dbReference type="SAM" id="MobiDB-lite"/>
    </source>
</evidence>
<proteinExistence type="predicted"/>
<dbReference type="PROSITE" id="PS50893">
    <property type="entry name" value="ABC_TRANSPORTER_2"/>
    <property type="match status" value="1"/>
</dbReference>
<accession>A0ABU2F4E0</accession>
<reference evidence="11 12" key="1">
    <citation type="submission" date="2022-06" db="EMBL/GenBank/DDBJ databases">
        <title>Haloarcula sp. a new haloarchaeum isolate from saline soil.</title>
        <authorList>
            <person name="Strakova D."/>
            <person name="Galisteo C."/>
            <person name="Sanchez-Porro C."/>
            <person name="Ventosa A."/>
        </authorList>
    </citation>
    <scope>NUCLEOTIDE SEQUENCE [LARGE SCALE GENOMIC DNA]</scope>
    <source>
        <strain evidence="11 12">JCM 15760</strain>
    </source>
</reference>
<evidence type="ECO:0000256" key="3">
    <source>
        <dbReference type="ARBA" id="ARBA00022475"/>
    </source>
</evidence>
<dbReference type="Pfam" id="PF00005">
    <property type="entry name" value="ABC_tran"/>
    <property type="match status" value="1"/>
</dbReference>
<evidence type="ECO:0000256" key="8">
    <source>
        <dbReference type="ARBA" id="ARBA00023136"/>
    </source>
</evidence>
<evidence type="ECO:0000256" key="1">
    <source>
        <dbReference type="ARBA" id="ARBA00004202"/>
    </source>
</evidence>
<keyword evidence="3" id="KW-1003">Cell membrane</keyword>
<evidence type="ECO:0000256" key="6">
    <source>
        <dbReference type="ARBA" id="ARBA00023004"/>
    </source>
</evidence>
<gene>
    <name evidence="11" type="ORF">NC662_17110</name>
</gene>
<dbReference type="SMART" id="SM00382">
    <property type="entry name" value="AAA"/>
    <property type="match status" value="1"/>
</dbReference>
<evidence type="ECO:0000256" key="2">
    <source>
        <dbReference type="ARBA" id="ARBA00022448"/>
    </source>
</evidence>
<evidence type="ECO:0000256" key="7">
    <source>
        <dbReference type="ARBA" id="ARBA00023065"/>
    </source>
</evidence>
<dbReference type="RefSeq" id="WP_005532892.1">
    <property type="nucleotide sequence ID" value="NZ_BAABDY010000002.1"/>
</dbReference>
<dbReference type="Proteomes" id="UP001248536">
    <property type="component" value="Unassembled WGS sequence"/>
</dbReference>
<feature type="region of interest" description="Disordered" evidence="9">
    <location>
        <begin position="1"/>
        <end position="31"/>
    </location>
</feature>
<dbReference type="Gene3D" id="3.40.50.300">
    <property type="entry name" value="P-loop containing nucleotide triphosphate hydrolases"/>
    <property type="match status" value="1"/>
</dbReference>
<dbReference type="InterPro" id="IPR017871">
    <property type="entry name" value="ABC_transporter-like_CS"/>
</dbReference>
<keyword evidence="4" id="KW-0547">Nucleotide-binding</keyword>
<evidence type="ECO:0000256" key="4">
    <source>
        <dbReference type="ARBA" id="ARBA00022741"/>
    </source>
</evidence>
<keyword evidence="2" id="KW-0813">Transport</keyword>
<dbReference type="PROSITE" id="PS00211">
    <property type="entry name" value="ABC_TRANSPORTER_1"/>
    <property type="match status" value="1"/>
</dbReference>
<dbReference type="InterPro" id="IPR027417">
    <property type="entry name" value="P-loop_NTPase"/>
</dbReference>
<dbReference type="InterPro" id="IPR051535">
    <property type="entry name" value="Siderophore_ABC-ATPase"/>
</dbReference>
<keyword evidence="6" id="KW-0408">Iron</keyword>